<evidence type="ECO:0000256" key="1">
    <source>
        <dbReference type="PROSITE-ProRule" id="PRU00047"/>
    </source>
</evidence>
<organism evidence="4 5">
    <name type="scientific">Lithospermum erythrorhizon</name>
    <name type="common">Purple gromwell</name>
    <name type="synonym">Lithospermum officinale var. erythrorhizon</name>
    <dbReference type="NCBI Taxonomy" id="34254"/>
    <lineage>
        <taxon>Eukaryota</taxon>
        <taxon>Viridiplantae</taxon>
        <taxon>Streptophyta</taxon>
        <taxon>Embryophyta</taxon>
        <taxon>Tracheophyta</taxon>
        <taxon>Spermatophyta</taxon>
        <taxon>Magnoliopsida</taxon>
        <taxon>eudicotyledons</taxon>
        <taxon>Gunneridae</taxon>
        <taxon>Pentapetalae</taxon>
        <taxon>asterids</taxon>
        <taxon>lamiids</taxon>
        <taxon>Boraginales</taxon>
        <taxon>Boraginaceae</taxon>
        <taxon>Boraginoideae</taxon>
        <taxon>Lithospermeae</taxon>
        <taxon>Lithospermum</taxon>
    </lineage>
</organism>
<dbReference type="Gene3D" id="4.10.60.10">
    <property type="entry name" value="Zinc finger, CCHC-type"/>
    <property type="match status" value="1"/>
</dbReference>
<dbReference type="PROSITE" id="PS50158">
    <property type="entry name" value="ZF_CCHC"/>
    <property type="match status" value="1"/>
</dbReference>
<evidence type="ECO:0000313" key="4">
    <source>
        <dbReference type="EMBL" id="GAA0152677.1"/>
    </source>
</evidence>
<gene>
    <name evidence="4" type="ORF">LIER_11096</name>
</gene>
<sequence>MHAQKLNRRHKEEDDQVLKDEERSYMRGRNNGPTRGRYGNSRGSGRSTFNKATLECFKCHKTGHVHYECPTWNKEANYVAVDDEDDLLLMTQIEEISSKRNDVWYLDSWYSNHMSSQLDLFSSIDRVIDFFVNA</sequence>
<keyword evidence="1" id="KW-0862">Zinc</keyword>
<evidence type="ECO:0000259" key="3">
    <source>
        <dbReference type="PROSITE" id="PS50158"/>
    </source>
</evidence>
<keyword evidence="1" id="KW-0863">Zinc-finger</keyword>
<protein>
    <recommendedName>
        <fullName evidence="3">CCHC-type domain-containing protein</fullName>
    </recommendedName>
</protein>
<dbReference type="Proteomes" id="UP001454036">
    <property type="component" value="Unassembled WGS sequence"/>
</dbReference>
<dbReference type="EMBL" id="BAABME010002027">
    <property type="protein sequence ID" value="GAA0152677.1"/>
    <property type="molecule type" value="Genomic_DNA"/>
</dbReference>
<dbReference type="GO" id="GO:0008270">
    <property type="term" value="F:zinc ion binding"/>
    <property type="evidence" value="ECO:0007669"/>
    <property type="project" value="UniProtKB-KW"/>
</dbReference>
<keyword evidence="1" id="KW-0479">Metal-binding</keyword>
<feature type="domain" description="CCHC-type" evidence="3">
    <location>
        <begin position="56"/>
        <end position="70"/>
    </location>
</feature>
<comment type="caution">
    <text evidence="4">The sequence shown here is derived from an EMBL/GenBank/DDBJ whole genome shotgun (WGS) entry which is preliminary data.</text>
</comment>
<proteinExistence type="predicted"/>
<evidence type="ECO:0000313" key="5">
    <source>
        <dbReference type="Proteomes" id="UP001454036"/>
    </source>
</evidence>
<feature type="region of interest" description="Disordered" evidence="2">
    <location>
        <begin position="1"/>
        <end position="46"/>
    </location>
</feature>
<accession>A0AAV3PLP7</accession>
<dbReference type="InterPro" id="IPR036875">
    <property type="entry name" value="Znf_CCHC_sf"/>
</dbReference>
<reference evidence="4 5" key="1">
    <citation type="submission" date="2024-01" db="EMBL/GenBank/DDBJ databases">
        <title>The complete chloroplast genome sequence of Lithospermum erythrorhizon: insights into the phylogenetic relationship among Boraginaceae species and the maternal lineages of purple gromwells.</title>
        <authorList>
            <person name="Okada T."/>
            <person name="Watanabe K."/>
        </authorList>
    </citation>
    <scope>NUCLEOTIDE SEQUENCE [LARGE SCALE GENOMIC DNA]</scope>
</reference>
<dbReference type="AlphaFoldDB" id="A0AAV3PLP7"/>
<name>A0AAV3PLP7_LITER</name>
<feature type="compositionally biased region" description="Low complexity" evidence="2">
    <location>
        <begin position="35"/>
        <end position="46"/>
    </location>
</feature>
<dbReference type="SUPFAM" id="SSF57756">
    <property type="entry name" value="Retrovirus zinc finger-like domains"/>
    <property type="match status" value="1"/>
</dbReference>
<dbReference type="GO" id="GO:0003676">
    <property type="term" value="F:nucleic acid binding"/>
    <property type="evidence" value="ECO:0007669"/>
    <property type="project" value="InterPro"/>
</dbReference>
<feature type="compositionally biased region" description="Basic and acidic residues" evidence="2">
    <location>
        <begin position="10"/>
        <end position="25"/>
    </location>
</feature>
<evidence type="ECO:0000256" key="2">
    <source>
        <dbReference type="SAM" id="MobiDB-lite"/>
    </source>
</evidence>
<keyword evidence="5" id="KW-1185">Reference proteome</keyword>
<dbReference type="InterPro" id="IPR001878">
    <property type="entry name" value="Znf_CCHC"/>
</dbReference>